<dbReference type="InterPro" id="IPR011712">
    <property type="entry name" value="Sig_transdc_His_kin_sub3_dim/P"/>
</dbReference>
<gene>
    <name evidence="10" type="ORF">M5X16_19960</name>
    <name evidence="11" type="ORF">PC41400_28700</name>
</gene>
<dbReference type="Gene3D" id="1.20.5.1930">
    <property type="match status" value="1"/>
</dbReference>
<evidence type="ECO:0000256" key="3">
    <source>
        <dbReference type="ARBA" id="ARBA00023125"/>
    </source>
</evidence>
<dbReference type="GO" id="GO:0000155">
    <property type="term" value="F:phosphorelay sensor kinase activity"/>
    <property type="evidence" value="ECO:0007669"/>
    <property type="project" value="InterPro"/>
</dbReference>
<dbReference type="InterPro" id="IPR036890">
    <property type="entry name" value="HATPase_C_sf"/>
</dbReference>
<evidence type="ECO:0000259" key="8">
    <source>
        <dbReference type="PROSITE" id="PS50043"/>
    </source>
</evidence>
<proteinExistence type="predicted"/>
<feature type="transmembrane region" description="Helical" evidence="7">
    <location>
        <begin position="39"/>
        <end position="59"/>
    </location>
</feature>
<evidence type="ECO:0000259" key="9">
    <source>
        <dbReference type="PROSITE" id="PS50110"/>
    </source>
</evidence>
<dbReference type="GO" id="GO:0016020">
    <property type="term" value="C:membrane"/>
    <property type="evidence" value="ECO:0007669"/>
    <property type="project" value="InterPro"/>
</dbReference>
<feature type="transmembrane region" description="Helical" evidence="7">
    <location>
        <begin position="136"/>
        <end position="157"/>
    </location>
</feature>
<keyword evidence="3" id="KW-0238">DNA-binding</keyword>
<evidence type="ECO:0000313" key="13">
    <source>
        <dbReference type="Proteomes" id="UP001527202"/>
    </source>
</evidence>
<dbReference type="Pfam" id="PF00072">
    <property type="entry name" value="Response_reg"/>
    <property type="match status" value="1"/>
</dbReference>
<dbReference type="PROSITE" id="PS50110">
    <property type="entry name" value="RESPONSE_REGULATORY"/>
    <property type="match status" value="1"/>
</dbReference>
<dbReference type="PROSITE" id="PS50043">
    <property type="entry name" value="HTH_LUXR_2"/>
    <property type="match status" value="1"/>
</dbReference>
<dbReference type="PRINTS" id="PR00038">
    <property type="entry name" value="HTHLUXR"/>
</dbReference>
<dbReference type="Pfam" id="PF00196">
    <property type="entry name" value="GerE"/>
    <property type="match status" value="1"/>
</dbReference>
<dbReference type="Pfam" id="PF07730">
    <property type="entry name" value="HisKA_3"/>
    <property type="match status" value="1"/>
</dbReference>
<feature type="transmembrane region" description="Helical" evidence="7">
    <location>
        <begin position="71"/>
        <end position="101"/>
    </location>
</feature>
<feature type="transmembrane region" description="Helical" evidence="7">
    <location>
        <begin position="107"/>
        <end position="124"/>
    </location>
</feature>
<dbReference type="CDD" id="cd16917">
    <property type="entry name" value="HATPase_UhpB-NarQ-NarX-like"/>
    <property type="match status" value="1"/>
</dbReference>
<keyword evidence="13" id="KW-1185">Reference proteome</keyword>
<name>A0A410X463_9BACL</name>
<dbReference type="GeneID" id="95378775"/>
<evidence type="ECO:0000256" key="5">
    <source>
        <dbReference type="PROSITE-ProRule" id="PRU00169"/>
    </source>
</evidence>
<dbReference type="RefSeq" id="WP_042234386.1">
    <property type="nucleotide sequence ID" value="NZ_CP026520.1"/>
</dbReference>
<dbReference type="Proteomes" id="UP001527202">
    <property type="component" value="Unassembled WGS sequence"/>
</dbReference>
<dbReference type="CDD" id="cd06170">
    <property type="entry name" value="LuxR_C_like"/>
    <property type="match status" value="1"/>
</dbReference>
<keyword evidence="7" id="KW-1133">Transmembrane helix</keyword>
<dbReference type="EMBL" id="CP026520">
    <property type="protein sequence ID" value="QAV21438.1"/>
    <property type="molecule type" value="Genomic_DNA"/>
</dbReference>
<feature type="domain" description="HTH luxR-type" evidence="8">
    <location>
        <begin position="549"/>
        <end position="614"/>
    </location>
</feature>
<keyword evidence="7" id="KW-0812">Transmembrane</keyword>
<evidence type="ECO:0000313" key="12">
    <source>
        <dbReference type="Proteomes" id="UP000288943"/>
    </source>
</evidence>
<dbReference type="Pfam" id="PF02518">
    <property type="entry name" value="HATPase_c"/>
    <property type="match status" value="1"/>
</dbReference>
<dbReference type="PANTHER" id="PTHR43214:SF24">
    <property type="entry name" value="TRANSCRIPTIONAL REGULATORY PROTEIN NARL-RELATED"/>
    <property type="match status" value="1"/>
</dbReference>
<dbReference type="SMART" id="SM00448">
    <property type="entry name" value="REC"/>
    <property type="match status" value="1"/>
</dbReference>
<feature type="transmembrane region" description="Helical" evidence="7">
    <location>
        <begin position="12"/>
        <end position="33"/>
    </location>
</feature>
<dbReference type="EMBL" id="JAMDMJ010000027">
    <property type="protein sequence ID" value="MCY9598033.1"/>
    <property type="molecule type" value="Genomic_DNA"/>
</dbReference>
<keyword evidence="4" id="KW-0804">Transcription</keyword>
<dbReference type="OrthoDB" id="9781904at2"/>
<evidence type="ECO:0000313" key="11">
    <source>
        <dbReference type="EMBL" id="QAV21438.1"/>
    </source>
</evidence>
<dbReference type="CDD" id="cd17535">
    <property type="entry name" value="REC_NarL-like"/>
    <property type="match status" value="1"/>
</dbReference>
<dbReference type="Proteomes" id="UP000288943">
    <property type="component" value="Chromosome"/>
</dbReference>
<evidence type="ECO:0000256" key="7">
    <source>
        <dbReference type="SAM" id="Phobius"/>
    </source>
</evidence>
<dbReference type="GO" id="GO:0006355">
    <property type="term" value="P:regulation of DNA-templated transcription"/>
    <property type="evidence" value="ECO:0007669"/>
    <property type="project" value="InterPro"/>
</dbReference>
<dbReference type="InterPro" id="IPR011006">
    <property type="entry name" value="CheY-like_superfamily"/>
</dbReference>
<reference evidence="10 13" key="2">
    <citation type="submission" date="2022-05" db="EMBL/GenBank/DDBJ databases">
        <title>Genome Sequencing of Bee-Associated Microbes.</title>
        <authorList>
            <person name="Dunlap C."/>
        </authorList>
    </citation>
    <scope>NUCLEOTIDE SEQUENCE [LARGE SCALE GENOMIC DNA]</scope>
    <source>
        <strain evidence="10 13">NRRL B-23120</strain>
    </source>
</reference>
<accession>A0A410X463</accession>
<reference evidence="11 12" key="1">
    <citation type="submission" date="2018-01" db="EMBL/GenBank/DDBJ databases">
        <title>The whole genome sequencing and assembly of Paenibacillus chitinolyticus KCCM 41400 strain.</title>
        <authorList>
            <person name="Kim J.-Y."/>
            <person name="Park M.-K."/>
            <person name="Lee Y.-J."/>
            <person name="Yi H."/>
            <person name="Bahn Y.-S."/>
            <person name="Kim J.F."/>
            <person name="Lee D.-W."/>
        </authorList>
    </citation>
    <scope>NUCLEOTIDE SEQUENCE [LARGE SCALE GENOMIC DNA]</scope>
    <source>
        <strain evidence="11 12">KCCM 41400</strain>
    </source>
</reference>
<dbReference type="InterPro" id="IPR001789">
    <property type="entry name" value="Sig_transdc_resp-reg_receiver"/>
</dbReference>
<feature type="region of interest" description="Disordered" evidence="6">
    <location>
        <begin position="524"/>
        <end position="554"/>
    </location>
</feature>
<dbReference type="SUPFAM" id="SSF46894">
    <property type="entry name" value="C-terminal effector domain of the bipartite response regulators"/>
    <property type="match status" value="1"/>
</dbReference>
<evidence type="ECO:0000256" key="2">
    <source>
        <dbReference type="ARBA" id="ARBA00023015"/>
    </source>
</evidence>
<organism evidence="11 12">
    <name type="scientific">Paenibacillus chitinolyticus</name>
    <dbReference type="NCBI Taxonomy" id="79263"/>
    <lineage>
        <taxon>Bacteria</taxon>
        <taxon>Bacillati</taxon>
        <taxon>Bacillota</taxon>
        <taxon>Bacilli</taxon>
        <taxon>Bacillales</taxon>
        <taxon>Paenibacillaceae</taxon>
        <taxon>Paenibacillus</taxon>
    </lineage>
</organism>
<dbReference type="GO" id="GO:0003677">
    <property type="term" value="F:DNA binding"/>
    <property type="evidence" value="ECO:0007669"/>
    <property type="project" value="UniProtKB-KW"/>
</dbReference>
<dbReference type="InterPro" id="IPR039420">
    <property type="entry name" value="WalR-like"/>
</dbReference>
<evidence type="ECO:0000256" key="1">
    <source>
        <dbReference type="ARBA" id="ARBA00022553"/>
    </source>
</evidence>
<keyword evidence="1 5" id="KW-0597">Phosphoprotein</keyword>
<feature type="domain" description="Response regulatory" evidence="9">
    <location>
        <begin position="385"/>
        <end position="501"/>
    </location>
</feature>
<dbReference type="SMART" id="SM00421">
    <property type="entry name" value="HTH_LUXR"/>
    <property type="match status" value="1"/>
</dbReference>
<dbReference type="Gene3D" id="3.40.50.2300">
    <property type="match status" value="1"/>
</dbReference>
<keyword evidence="11" id="KW-0808">Transferase</keyword>
<evidence type="ECO:0000256" key="6">
    <source>
        <dbReference type="SAM" id="MobiDB-lite"/>
    </source>
</evidence>
<sequence length="616" mass="68011">MFDAVKQWFWYEWTLFIIRILVTFSTIITTVQFQNDLNLPLWLVLCWEISAFSIPWILLQVNTKAYAVPELILSGGVSVYLTSLFPEAYLTFLVPAALIAANNVEKTYRWTGPAAVLVVPLVMVQLSEPAKPFWEMMSQIGLAYAIGYAFNLLMVNYRQNEIIRSQNSVLEQYMSQVERVTLLEERNRLAKDLHDTMGHSYTSLIMGLETLRPDISTEEGEHKLEALLAVTRKSMGEVRDFLHGMGASEEMSSLRQALEQLAREFEASAGVTVSLRVLGEETALPQQAKMTFYRCLQEALTNAVRHGRAAEIQATLQFEPRQTRLEVRDNGEGSESLSEGFGLKAMKERAASLQGQVSVYSEKGVGTTVTCTLPRQAEPGGEVIRLLIADDQAFIRESLRTLLQGQKDMTVAGLAGDGEQAVELCAELEPDLVLMDLDMPNMDGTAATRTIKQKWPHVRVVILTTFQAPDKALEVLRSGADGYLLKSIEPKELAETIRLVHQGGTMIAQDLSTKLFGELGEAAKASGRGGATGTSGPAETAGRPETAAPAGEGYELTPREIEILRMLSKGLRYKSIASKLYLSDGTVRNYASTVYAKLGVRNREEAVEKAAETGLL</sequence>
<feature type="modified residue" description="4-aspartylphosphate" evidence="5">
    <location>
        <position position="436"/>
    </location>
</feature>
<dbReference type="KEGG" id="pchi:PC41400_28700"/>
<keyword evidence="2" id="KW-0805">Transcription regulation</keyword>
<dbReference type="GO" id="GO:0046983">
    <property type="term" value="F:protein dimerization activity"/>
    <property type="evidence" value="ECO:0007669"/>
    <property type="project" value="InterPro"/>
</dbReference>
<dbReference type="InterPro" id="IPR016032">
    <property type="entry name" value="Sig_transdc_resp-reg_C-effctor"/>
</dbReference>
<dbReference type="SMART" id="SM00387">
    <property type="entry name" value="HATPase_c"/>
    <property type="match status" value="1"/>
</dbReference>
<dbReference type="InterPro" id="IPR003594">
    <property type="entry name" value="HATPase_dom"/>
</dbReference>
<dbReference type="Gene3D" id="3.30.565.10">
    <property type="entry name" value="Histidine kinase-like ATPase, C-terminal domain"/>
    <property type="match status" value="1"/>
</dbReference>
<dbReference type="InterPro" id="IPR000792">
    <property type="entry name" value="Tscrpt_reg_LuxR_C"/>
</dbReference>
<keyword evidence="7" id="KW-0472">Membrane</keyword>
<keyword evidence="11" id="KW-0418">Kinase</keyword>
<evidence type="ECO:0000313" key="10">
    <source>
        <dbReference type="EMBL" id="MCY9598033.1"/>
    </source>
</evidence>
<protein>
    <submittedName>
        <fullName evidence="10 11">Histidine kinase</fullName>
    </submittedName>
</protein>
<dbReference type="SUPFAM" id="SSF52172">
    <property type="entry name" value="CheY-like"/>
    <property type="match status" value="1"/>
</dbReference>
<dbReference type="PANTHER" id="PTHR43214">
    <property type="entry name" value="TWO-COMPONENT RESPONSE REGULATOR"/>
    <property type="match status" value="1"/>
</dbReference>
<dbReference type="InterPro" id="IPR058245">
    <property type="entry name" value="NreC/VraR/RcsB-like_REC"/>
</dbReference>
<dbReference type="SUPFAM" id="SSF55874">
    <property type="entry name" value="ATPase domain of HSP90 chaperone/DNA topoisomerase II/histidine kinase"/>
    <property type="match status" value="1"/>
</dbReference>
<evidence type="ECO:0000256" key="4">
    <source>
        <dbReference type="ARBA" id="ARBA00023163"/>
    </source>
</evidence>
<dbReference type="AlphaFoldDB" id="A0A410X463"/>